<organism evidence="2 3">
    <name type="scientific">Penicillium atrosanguineum</name>
    <dbReference type="NCBI Taxonomy" id="1132637"/>
    <lineage>
        <taxon>Eukaryota</taxon>
        <taxon>Fungi</taxon>
        <taxon>Dikarya</taxon>
        <taxon>Ascomycota</taxon>
        <taxon>Pezizomycotina</taxon>
        <taxon>Eurotiomycetes</taxon>
        <taxon>Eurotiomycetidae</taxon>
        <taxon>Eurotiales</taxon>
        <taxon>Aspergillaceae</taxon>
        <taxon>Penicillium</taxon>
    </lineage>
</organism>
<dbReference type="InterPro" id="IPR001251">
    <property type="entry name" value="CRAL-TRIO_dom"/>
</dbReference>
<dbReference type="EMBL" id="JAPZBO010000007">
    <property type="protein sequence ID" value="KAJ5311730.1"/>
    <property type="molecule type" value="Genomic_DNA"/>
</dbReference>
<keyword evidence="3" id="KW-1185">Reference proteome</keyword>
<protein>
    <recommendedName>
        <fullName evidence="1">CRAL-TRIO domain-containing protein</fullName>
    </recommendedName>
</protein>
<sequence length="116" mass="13118">MIWKYLKSWADPNTAEKIVVLSSTEAFSVLKEHIDDVNIPTAFGEGFTFTHGMLPDLDDNIWRRFSWRLPSRSLPPGPIKWTEDLDGRKVALAVGGEAGCRRTEIIATLFPDEDEL</sequence>
<reference evidence="2" key="1">
    <citation type="submission" date="2022-12" db="EMBL/GenBank/DDBJ databases">
        <authorList>
            <person name="Petersen C."/>
        </authorList>
    </citation>
    <scope>NUCLEOTIDE SEQUENCE</scope>
    <source>
        <strain evidence="2">IBT 21472</strain>
    </source>
</reference>
<accession>A0A9W9PUT6</accession>
<reference evidence="2" key="2">
    <citation type="journal article" date="2023" name="IMA Fungus">
        <title>Comparative genomic study of the Penicillium genus elucidates a diverse pangenome and 15 lateral gene transfer events.</title>
        <authorList>
            <person name="Petersen C."/>
            <person name="Sorensen T."/>
            <person name="Nielsen M.R."/>
            <person name="Sondergaard T.E."/>
            <person name="Sorensen J.L."/>
            <person name="Fitzpatrick D.A."/>
            <person name="Frisvad J.C."/>
            <person name="Nielsen K.L."/>
        </authorList>
    </citation>
    <scope>NUCLEOTIDE SEQUENCE</scope>
    <source>
        <strain evidence="2">IBT 21472</strain>
    </source>
</reference>
<dbReference type="SUPFAM" id="SSF52087">
    <property type="entry name" value="CRAL/TRIO domain"/>
    <property type="match status" value="1"/>
</dbReference>
<dbReference type="AlphaFoldDB" id="A0A9W9PUT6"/>
<evidence type="ECO:0000313" key="2">
    <source>
        <dbReference type="EMBL" id="KAJ5311730.1"/>
    </source>
</evidence>
<dbReference type="Pfam" id="PF00650">
    <property type="entry name" value="CRAL_TRIO"/>
    <property type="match status" value="1"/>
</dbReference>
<evidence type="ECO:0000259" key="1">
    <source>
        <dbReference type="Pfam" id="PF00650"/>
    </source>
</evidence>
<gene>
    <name evidence="2" type="ORF">N7476_007590</name>
</gene>
<dbReference type="InterPro" id="IPR036865">
    <property type="entry name" value="CRAL-TRIO_dom_sf"/>
</dbReference>
<comment type="caution">
    <text evidence="2">The sequence shown here is derived from an EMBL/GenBank/DDBJ whole genome shotgun (WGS) entry which is preliminary data.</text>
</comment>
<dbReference type="Proteomes" id="UP001147746">
    <property type="component" value="Unassembled WGS sequence"/>
</dbReference>
<dbReference type="Gene3D" id="3.40.525.10">
    <property type="entry name" value="CRAL-TRIO lipid binding domain"/>
    <property type="match status" value="1"/>
</dbReference>
<name>A0A9W9PUT6_9EURO</name>
<evidence type="ECO:0000313" key="3">
    <source>
        <dbReference type="Proteomes" id="UP001147746"/>
    </source>
</evidence>
<feature type="domain" description="CRAL-TRIO" evidence="1">
    <location>
        <begin position="1"/>
        <end position="44"/>
    </location>
</feature>
<proteinExistence type="predicted"/>